<dbReference type="PANTHER" id="PTHR39168">
    <property type="entry name" value="TRANSCRIPTIONAL REGULATOR-RELATED"/>
    <property type="match status" value="1"/>
</dbReference>
<feature type="domain" description="HTH arsR-type" evidence="1">
    <location>
        <begin position="1"/>
        <end position="94"/>
    </location>
</feature>
<dbReference type="Pfam" id="PF12840">
    <property type="entry name" value="HTH_20"/>
    <property type="match status" value="1"/>
</dbReference>
<dbReference type="GO" id="GO:0046686">
    <property type="term" value="P:response to cadmium ion"/>
    <property type="evidence" value="ECO:0007669"/>
    <property type="project" value="TreeGrafter"/>
</dbReference>
<dbReference type="InterPro" id="IPR001845">
    <property type="entry name" value="HTH_ArsR_DNA-bd_dom"/>
</dbReference>
<dbReference type="SMART" id="SM00418">
    <property type="entry name" value="HTH_ARSR"/>
    <property type="match status" value="1"/>
</dbReference>
<dbReference type="InterPro" id="IPR036388">
    <property type="entry name" value="WH-like_DNA-bd_sf"/>
</dbReference>
<comment type="caution">
    <text evidence="2">The sequence shown here is derived from an EMBL/GenBank/DDBJ whole genome shotgun (WGS) entry which is preliminary data.</text>
</comment>
<accession>A0A9W6MN22</accession>
<organism evidence="2 3">
    <name type="scientific">Maricaulis virginensis</name>
    <dbReference type="NCBI Taxonomy" id="144022"/>
    <lineage>
        <taxon>Bacteria</taxon>
        <taxon>Pseudomonadati</taxon>
        <taxon>Pseudomonadota</taxon>
        <taxon>Alphaproteobacteria</taxon>
        <taxon>Maricaulales</taxon>
        <taxon>Maricaulaceae</taxon>
        <taxon>Maricaulis</taxon>
    </lineage>
</organism>
<reference evidence="2" key="2">
    <citation type="submission" date="2023-01" db="EMBL/GenBank/DDBJ databases">
        <authorList>
            <person name="Sun Q."/>
            <person name="Evtushenko L."/>
        </authorList>
    </citation>
    <scope>NUCLEOTIDE SEQUENCE</scope>
    <source>
        <strain evidence="2">VKM B-1513</strain>
    </source>
</reference>
<dbReference type="CDD" id="cd00090">
    <property type="entry name" value="HTH_ARSR"/>
    <property type="match status" value="1"/>
</dbReference>
<dbReference type="NCBIfam" id="NF033788">
    <property type="entry name" value="HTH_metalloreg"/>
    <property type="match status" value="1"/>
</dbReference>
<dbReference type="GO" id="GO:0003677">
    <property type="term" value="F:DNA binding"/>
    <property type="evidence" value="ECO:0007669"/>
    <property type="project" value="TreeGrafter"/>
</dbReference>
<gene>
    <name evidence="2" type="ORF">GCM10017621_16430</name>
</gene>
<dbReference type="RefSeq" id="WP_271186499.1">
    <property type="nucleotide sequence ID" value="NZ_BSFE01000003.1"/>
</dbReference>
<keyword evidence="3" id="KW-1185">Reference proteome</keyword>
<dbReference type="SUPFAM" id="SSF46785">
    <property type="entry name" value="Winged helix' DNA-binding domain"/>
    <property type="match status" value="1"/>
</dbReference>
<dbReference type="InterPro" id="IPR036390">
    <property type="entry name" value="WH_DNA-bd_sf"/>
</dbReference>
<dbReference type="Gene3D" id="1.10.10.10">
    <property type="entry name" value="Winged helix-like DNA-binding domain superfamily/Winged helix DNA-binding domain"/>
    <property type="match status" value="1"/>
</dbReference>
<evidence type="ECO:0000313" key="2">
    <source>
        <dbReference type="EMBL" id="GLK52135.1"/>
    </source>
</evidence>
<name>A0A9W6MN22_9PROT</name>
<dbReference type="PROSITE" id="PS50987">
    <property type="entry name" value="HTH_ARSR_2"/>
    <property type="match status" value="1"/>
</dbReference>
<dbReference type="EMBL" id="BSFE01000003">
    <property type="protein sequence ID" value="GLK52135.1"/>
    <property type="molecule type" value="Genomic_DNA"/>
</dbReference>
<evidence type="ECO:0000259" key="1">
    <source>
        <dbReference type="PROSITE" id="PS50987"/>
    </source>
</evidence>
<sequence>MSHGPDIARIGALIGDPARAAMLTALMSGKALTASELARVAGIGAPTVSAHLVKLAEGGLIAAEKQGRHRYVRLAGAEVAEALEALLGLAQSRGHLPFRPGPDDQAMRRARVCYDHLAGEMGIALYRALHAGGALALAPDGVALTDRGHGLLDGLGLDMPALMRARRPACRTCLDWSERTHHLAGGAGAALLTRFQELGWLRPRQTSRALRVTLEGERELPRLFARLGAGGQGSPGP</sequence>
<dbReference type="GO" id="GO:0097063">
    <property type="term" value="F:cadmium ion sensor activity"/>
    <property type="evidence" value="ECO:0007669"/>
    <property type="project" value="TreeGrafter"/>
</dbReference>
<dbReference type="GO" id="GO:0032791">
    <property type="term" value="F:lead ion binding"/>
    <property type="evidence" value="ECO:0007669"/>
    <property type="project" value="TreeGrafter"/>
</dbReference>
<dbReference type="AlphaFoldDB" id="A0A9W6MN22"/>
<dbReference type="Proteomes" id="UP001143486">
    <property type="component" value="Unassembled WGS sequence"/>
</dbReference>
<reference evidence="2" key="1">
    <citation type="journal article" date="2014" name="Int. J. Syst. Evol. Microbiol.">
        <title>Complete genome sequence of Corynebacterium casei LMG S-19264T (=DSM 44701T), isolated from a smear-ripened cheese.</title>
        <authorList>
            <consortium name="US DOE Joint Genome Institute (JGI-PGF)"/>
            <person name="Walter F."/>
            <person name="Albersmeier A."/>
            <person name="Kalinowski J."/>
            <person name="Ruckert C."/>
        </authorList>
    </citation>
    <scope>NUCLEOTIDE SEQUENCE</scope>
    <source>
        <strain evidence="2">VKM B-1513</strain>
    </source>
</reference>
<dbReference type="InterPro" id="IPR052543">
    <property type="entry name" value="HTH_Metal-responsive_Reg"/>
</dbReference>
<dbReference type="GO" id="GO:0010288">
    <property type="term" value="P:response to lead ion"/>
    <property type="evidence" value="ECO:0007669"/>
    <property type="project" value="TreeGrafter"/>
</dbReference>
<evidence type="ECO:0000313" key="3">
    <source>
        <dbReference type="Proteomes" id="UP001143486"/>
    </source>
</evidence>
<protein>
    <submittedName>
        <fullName evidence="2">Transcriptional regulator</fullName>
    </submittedName>
</protein>
<proteinExistence type="predicted"/>
<dbReference type="InterPro" id="IPR011991">
    <property type="entry name" value="ArsR-like_HTH"/>
</dbReference>
<dbReference type="GO" id="GO:0003700">
    <property type="term" value="F:DNA-binding transcription factor activity"/>
    <property type="evidence" value="ECO:0007669"/>
    <property type="project" value="InterPro"/>
</dbReference>
<dbReference type="PRINTS" id="PR00778">
    <property type="entry name" value="HTHARSR"/>
</dbReference>
<dbReference type="PANTHER" id="PTHR39168:SF1">
    <property type="entry name" value="TRANSCRIPTIONAL REGULATORY PROTEIN"/>
    <property type="match status" value="1"/>
</dbReference>